<evidence type="ECO:0000259" key="1">
    <source>
        <dbReference type="Pfam" id="PF12680"/>
    </source>
</evidence>
<dbReference type="AlphaFoldDB" id="A0AB39TU88"/>
<dbReference type="EMBL" id="CP163445">
    <property type="protein sequence ID" value="XDQ82676.1"/>
    <property type="molecule type" value="Genomic_DNA"/>
</dbReference>
<proteinExistence type="predicted"/>
<feature type="domain" description="SnoaL-like" evidence="1">
    <location>
        <begin position="3"/>
        <end position="72"/>
    </location>
</feature>
<protein>
    <submittedName>
        <fullName evidence="2">Nuclear transport factor 2 family protein</fullName>
    </submittedName>
</protein>
<dbReference type="RefSeq" id="WP_369184981.1">
    <property type="nucleotide sequence ID" value="NZ_CP163445.1"/>
</dbReference>
<dbReference type="Gene3D" id="3.10.450.50">
    <property type="match status" value="1"/>
</dbReference>
<sequence length="94" mass="10307">MTTGRETMRARMKATAGLWSFHTVDEVTLHETADPEVAIAEFRVHGRITATGEPFALTYINVIRVVHGLIVSSRDYGNPQESLTLRTALAAPIA</sequence>
<dbReference type="InterPro" id="IPR032710">
    <property type="entry name" value="NTF2-like_dom_sf"/>
</dbReference>
<gene>
    <name evidence="2" type="ORF">AB2U05_31350</name>
</gene>
<dbReference type="InterPro" id="IPR037401">
    <property type="entry name" value="SnoaL-like"/>
</dbReference>
<reference evidence="2" key="1">
    <citation type="submission" date="2024-07" db="EMBL/GenBank/DDBJ databases">
        <authorList>
            <person name="Yu S.T."/>
        </authorList>
    </citation>
    <scope>NUCLEOTIDE SEQUENCE</scope>
    <source>
        <strain evidence="2">Y1</strain>
    </source>
</reference>
<dbReference type="Pfam" id="PF12680">
    <property type="entry name" value="SnoaL_2"/>
    <property type="match status" value="1"/>
</dbReference>
<dbReference type="SUPFAM" id="SSF54427">
    <property type="entry name" value="NTF2-like"/>
    <property type="match status" value="1"/>
</dbReference>
<evidence type="ECO:0000313" key="2">
    <source>
        <dbReference type="EMBL" id="XDQ82676.1"/>
    </source>
</evidence>
<accession>A0AB39TU88</accession>
<name>A0AB39TU88_9ACTN</name>
<organism evidence="2">
    <name type="scientific">Streptomyces sp. Y1</name>
    <dbReference type="NCBI Taxonomy" id="3238634"/>
    <lineage>
        <taxon>Bacteria</taxon>
        <taxon>Bacillati</taxon>
        <taxon>Actinomycetota</taxon>
        <taxon>Actinomycetes</taxon>
        <taxon>Kitasatosporales</taxon>
        <taxon>Streptomycetaceae</taxon>
        <taxon>Streptomyces</taxon>
    </lineage>
</organism>